<dbReference type="GO" id="GO:0046872">
    <property type="term" value="F:metal ion binding"/>
    <property type="evidence" value="ECO:0007669"/>
    <property type="project" value="UniProtKB-KW"/>
</dbReference>
<dbReference type="PROSITE" id="PS51007">
    <property type="entry name" value="CYTC"/>
    <property type="match status" value="1"/>
</dbReference>
<dbReference type="Gene3D" id="1.10.760.10">
    <property type="entry name" value="Cytochrome c-like domain"/>
    <property type="match status" value="1"/>
</dbReference>
<keyword evidence="8" id="KW-1185">Reference proteome</keyword>
<keyword evidence="2 4" id="KW-0479">Metal-binding</keyword>
<keyword evidence="3 4" id="KW-0408">Iron</keyword>
<protein>
    <recommendedName>
        <fullName evidence="6">Cytochrome c domain-containing protein</fullName>
    </recommendedName>
</protein>
<dbReference type="InterPro" id="IPR021796">
    <property type="entry name" value="Tll0287-like_dom"/>
</dbReference>
<gene>
    <name evidence="7" type="ORF">GCM10011312_18390</name>
</gene>
<dbReference type="Pfam" id="PF00034">
    <property type="entry name" value="Cytochrom_C"/>
    <property type="match status" value="1"/>
</dbReference>
<dbReference type="PROSITE" id="PS51257">
    <property type="entry name" value="PROKAR_LIPOPROTEIN"/>
    <property type="match status" value="1"/>
</dbReference>
<dbReference type="InterPro" id="IPR009056">
    <property type="entry name" value="Cyt_c-like_dom"/>
</dbReference>
<evidence type="ECO:0000313" key="8">
    <source>
        <dbReference type="Proteomes" id="UP000652231"/>
    </source>
</evidence>
<feature type="domain" description="Cytochrome c" evidence="6">
    <location>
        <begin position="35"/>
        <end position="133"/>
    </location>
</feature>
<dbReference type="RefSeq" id="WP_188441793.1">
    <property type="nucleotide sequence ID" value="NZ_BMGK01000007.1"/>
</dbReference>
<evidence type="ECO:0000256" key="4">
    <source>
        <dbReference type="PROSITE-ProRule" id="PRU00433"/>
    </source>
</evidence>
<feature type="region of interest" description="Disordered" evidence="5">
    <location>
        <begin position="134"/>
        <end position="157"/>
    </location>
</feature>
<organism evidence="7 8">
    <name type="scientific">Planktosalinus lacus</name>
    <dbReference type="NCBI Taxonomy" id="1526573"/>
    <lineage>
        <taxon>Bacteria</taxon>
        <taxon>Pseudomonadati</taxon>
        <taxon>Bacteroidota</taxon>
        <taxon>Flavobacteriia</taxon>
        <taxon>Flavobacteriales</taxon>
        <taxon>Flavobacteriaceae</taxon>
        <taxon>Planktosalinus</taxon>
    </lineage>
</organism>
<dbReference type="AlphaFoldDB" id="A0A8J2Y781"/>
<dbReference type="Pfam" id="PF11845">
    <property type="entry name" value="Tll0287-like"/>
    <property type="match status" value="1"/>
</dbReference>
<dbReference type="SUPFAM" id="SSF46626">
    <property type="entry name" value="Cytochrome c"/>
    <property type="match status" value="1"/>
</dbReference>
<keyword evidence="1 4" id="KW-0349">Heme</keyword>
<accession>A0A8J2Y781</accession>
<evidence type="ECO:0000256" key="2">
    <source>
        <dbReference type="ARBA" id="ARBA00022723"/>
    </source>
</evidence>
<dbReference type="EMBL" id="BMGK01000007">
    <property type="protein sequence ID" value="GGD95019.1"/>
    <property type="molecule type" value="Genomic_DNA"/>
</dbReference>
<proteinExistence type="predicted"/>
<evidence type="ECO:0000256" key="5">
    <source>
        <dbReference type="SAM" id="MobiDB-lite"/>
    </source>
</evidence>
<sequence length="322" mass="36400">MKLVIAALSILFLLSSCKNKSEGYEAQETNDALAIVEHPGKKLLETHCYVCHAPQGVGHDNRIAPPMAMVQNHYINSNTSKEAFTKDFLTFLEKPSEDIAKMPGAIRNFGLMPYQKFPQDALEQIADYLYEHNPLDETRPGQGKGMGRGMRRGMGQNDTLKNTLERKAEIGLEYALSTKQLLGQNLMTAIQKEGTLHALEFCNIEAMPLTKQMEDKHDAVIKRVSDKNRNPNNAANEEEQYYIAYFQEQIDLGNDPKPVVLPLGNQTRFYYPIVTNSMCLQCHGKPNTIDLKVLDKIKELYPNDLATGYEENEVRGIWSIVF</sequence>
<reference evidence="7" key="1">
    <citation type="journal article" date="2014" name="Int. J. Syst. Evol. Microbiol.">
        <title>Complete genome sequence of Corynebacterium casei LMG S-19264T (=DSM 44701T), isolated from a smear-ripened cheese.</title>
        <authorList>
            <consortium name="US DOE Joint Genome Institute (JGI-PGF)"/>
            <person name="Walter F."/>
            <person name="Albersmeier A."/>
            <person name="Kalinowski J."/>
            <person name="Ruckert C."/>
        </authorList>
    </citation>
    <scope>NUCLEOTIDE SEQUENCE</scope>
    <source>
        <strain evidence="7">CGMCC 1.12924</strain>
    </source>
</reference>
<evidence type="ECO:0000256" key="3">
    <source>
        <dbReference type="ARBA" id="ARBA00023004"/>
    </source>
</evidence>
<dbReference type="GO" id="GO:0020037">
    <property type="term" value="F:heme binding"/>
    <property type="evidence" value="ECO:0007669"/>
    <property type="project" value="InterPro"/>
</dbReference>
<comment type="caution">
    <text evidence="7">The sequence shown here is derived from an EMBL/GenBank/DDBJ whole genome shotgun (WGS) entry which is preliminary data.</text>
</comment>
<name>A0A8J2Y781_9FLAO</name>
<dbReference type="InterPro" id="IPR036909">
    <property type="entry name" value="Cyt_c-like_dom_sf"/>
</dbReference>
<evidence type="ECO:0000256" key="1">
    <source>
        <dbReference type="ARBA" id="ARBA00022617"/>
    </source>
</evidence>
<evidence type="ECO:0000313" key="7">
    <source>
        <dbReference type="EMBL" id="GGD95019.1"/>
    </source>
</evidence>
<reference evidence="7" key="2">
    <citation type="submission" date="2020-09" db="EMBL/GenBank/DDBJ databases">
        <authorList>
            <person name="Sun Q."/>
            <person name="Zhou Y."/>
        </authorList>
    </citation>
    <scope>NUCLEOTIDE SEQUENCE</scope>
    <source>
        <strain evidence="7">CGMCC 1.12924</strain>
    </source>
</reference>
<evidence type="ECO:0000259" key="6">
    <source>
        <dbReference type="PROSITE" id="PS51007"/>
    </source>
</evidence>
<dbReference type="GO" id="GO:0009055">
    <property type="term" value="F:electron transfer activity"/>
    <property type="evidence" value="ECO:0007669"/>
    <property type="project" value="InterPro"/>
</dbReference>
<dbReference type="Proteomes" id="UP000652231">
    <property type="component" value="Unassembled WGS sequence"/>
</dbReference>